<keyword evidence="2" id="KW-1185">Reference proteome</keyword>
<sequence length="141" mass="16604">MNNQARQQIDVNSKDEHLIRLMIAWLDKSYMSARFLSHRIENSSLYRSLMRITLLKRQATQDLRQAIDTPFPLFMNPKPPQDDQDMTLMMNMVVSDKYLIDKGKTIVKNLESNQLAHKVSYWIAALQMEIEATHLTLKRLR</sequence>
<proteinExistence type="predicted"/>
<protein>
    <submittedName>
        <fullName evidence="1">Uncharacterized protein</fullName>
    </submittedName>
</protein>
<dbReference type="RefSeq" id="WP_390193875.1">
    <property type="nucleotide sequence ID" value="NZ_JBHMEP010000003.1"/>
</dbReference>
<evidence type="ECO:0000313" key="1">
    <source>
        <dbReference type="EMBL" id="MFB9136071.1"/>
    </source>
</evidence>
<name>A0ABV5HR89_9VIBR</name>
<gene>
    <name evidence="1" type="ORF">ACFFUV_13950</name>
</gene>
<evidence type="ECO:0000313" key="2">
    <source>
        <dbReference type="Proteomes" id="UP001589645"/>
    </source>
</evidence>
<comment type="caution">
    <text evidence="1">The sequence shown here is derived from an EMBL/GenBank/DDBJ whole genome shotgun (WGS) entry which is preliminary data.</text>
</comment>
<reference evidence="1 2" key="1">
    <citation type="submission" date="2024-09" db="EMBL/GenBank/DDBJ databases">
        <authorList>
            <person name="Sun Q."/>
            <person name="Mori K."/>
        </authorList>
    </citation>
    <scope>NUCLEOTIDE SEQUENCE [LARGE SCALE GENOMIC DNA]</scope>
    <source>
        <strain evidence="1 2">CECT 8064</strain>
    </source>
</reference>
<organism evidence="1 2">
    <name type="scientific">Vibrio olivae</name>
    <dbReference type="NCBI Taxonomy" id="1243002"/>
    <lineage>
        <taxon>Bacteria</taxon>
        <taxon>Pseudomonadati</taxon>
        <taxon>Pseudomonadota</taxon>
        <taxon>Gammaproteobacteria</taxon>
        <taxon>Vibrionales</taxon>
        <taxon>Vibrionaceae</taxon>
        <taxon>Vibrio</taxon>
    </lineage>
</organism>
<dbReference type="EMBL" id="JBHMEP010000003">
    <property type="protein sequence ID" value="MFB9136071.1"/>
    <property type="molecule type" value="Genomic_DNA"/>
</dbReference>
<dbReference type="Proteomes" id="UP001589645">
    <property type="component" value="Unassembled WGS sequence"/>
</dbReference>
<accession>A0ABV5HR89</accession>